<dbReference type="RefSeq" id="WP_163737734.1">
    <property type="nucleotide sequence ID" value="NZ_JAAGOA010000007.1"/>
</dbReference>
<gene>
    <name evidence="1" type="ORF">G1H10_12545</name>
</gene>
<name>A0A6L9S6A8_9ACTN</name>
<accession>A0A6L9S6A8</accession>
<keyword evidence="2" id="KW-1185">Reference proteome</keyword>
<evidence type="ECO:0000313" key="2">
    <source>
        <dbReference type="Proteomes" id="UP000475214"/>
    </source>
</evidence>
<evidence type="ECO:0008006" key="3">
    <source>
        <dbReference type="Google" id="ProtNLM"/>
    </source>
</evidence>
<sequence>MLERTSGSVAPAGVVAELAGLIDRLAGLPGAVDDAERIDRIAVLEKLKAAVFAAQVGEQVDFDASQQAINQARGLRGDRARRGIAEQVGLARQLSPASAARQLTNARVLIRDMPATLALLRRGEVSEFVPPWW</sequence>
<protein>
    <recommendedName>
        <fullName evidence="3">DUF222 domain-containing protein</fullName>
    </recommendedName>
</protein>
<organism evidence="1 2">
    <name type="scientific">Phytoactinopolyspora halotolerans</name>
    <dbReference type="NCBI Taxonomy" id="1981512"/>
    <lineage>
        <taxon>Bacteria</taxon>
        <taxon>Bacillati</taxon>
        <taxon>Actinomycetota</taxon>
        <taxon>Actinomycetes</taxon>
        <taxon>Jiangellales</taxon>
        <taxon>Jiangellaceae</taxon>
        <taxon>Phytoactinopolyspora</taxon>
    </lineage>
</organism>
<dbReference type="Proteomes" id="UP000475214">
    <property type="component" value="Unassembled WGS sequence"/>
</dbReference>
<dbReference type="AlphaFoldDB" id="A0A6L9S6A8"/>
<reference evidence="1 2" key="1">
    <citation type="submission" date="2020-02" db="EMBL/GenBank/DDBJ databases">
        <authorList>
            <person name="Li X.-J."/>
            <person name="Han X.-M."/>
        </authorList>
    </citation>
    <scope>NUCLEOTIDE SEQUENCE [LARGE SCALE GENOMIC DNA]</scope>
    <source>
        <strain evidence="1 2">CCTCC AB 2017055</strain>
    </source>
</reference>
<dbReference type="EMBL" id="JAAGOA010000007">
    <property type="protein sequence ID" value="NEE00995.1"/>
    <property type="molecule type" value="Genomic_DNA"/>
</dbReference>
<comment type="caution">
    <text evidence="1">The sequence shown here is derived from an EMBL/GenBank/DDBJ whole genome shotgun (WGS) entry which is preliminary data.</text>
</comment>
<evidence type="ECO:0000313" key="1">
    <source>
        <dbReference type="EMBL" id="NEE00995.1"/>
    </source>
</evidence>
<proteinExistence type="predicted"/>